<gene>
    <name evidence="2" type="ORF">OG477_12625</name>
</gene>
<proteinExistence type="predicted"/>
<dbReference type="AlphaFoldDB" id="A0AAU1HTN9"/>
<dbReference type="EMBL" id="CP108140">
    <property type="protein sequence ID" value="WTP86164.1"/>
    <property type="molecule type" value="Genomic_DNA"/>
</dbReference>
<keyword evidence="1" id="KW-0472">Membrane</keyword>
<evidence type="ECO:0000256" key="1">
    <source>
        <dbReference type="SAM" id="Phobius"/>
    </source>
</evidence>
<organism evidence="2">
    <name type="scientific">Streptomyces sp. NBC_00180</name>
    <dbReference type="NCBI Taxonomy" id="2903632"/>
    <lineage>
        <taxon>Bacteria</taxon>
        <taxon>Bacillati</taxon>
        <taxon>Actinomycetota</taxon>
        <taxon>Actinomycetes</taxon>
        <taxon>Kitasatosporales</taxon>
        <taxon>Streptomycetaceae</taxon>
        <taxon>Streptomyces</taxon>
    </lineage>
</organism>
<reference evidence="2" key="1">
    <citation type="submission" date="2022-10" db="EMBL/GenBank/DDBJ databases">
        <title>The complete genomes of actinobacterial strains from the NBC collection.</title>
        <authorList>
            <person name="Joergensen T.S."/>
            <person name="Alvarez Arevalo M."/>
            <person name="Sterndorff E.B."/>
            <person name="Faurdal D."/>
            <person name="Vuksanovic O."/>
            <person name="Mourched A.-S."/>
            <person name="Charusanti P."/>
            <person name="Shaw S."/>
            <person name="Blin K."/>
            <person name="Weber T."/>
        </authorList>
    </citation>
    <scope>NUCLEOTIDE SEQUENCE</scope>
    <source>
        <strain evidence="2">NBC 00180</strain>
    </source>
</reference>
<keyword evidence="1" id="KW-1133">Transmembrane helix</keyword>
<sequence length="156" mass="16449">MTAATFAATFAVLYVAHGVGDHWVQTHHQACTKGGAGWPGRLACGRHVLTMTLTKGALLAPAALLLNLHLTILGLLLGLGVDAATHYWADRRTTLARLAARLRKSEYCALGTPAHPQHPVTVTGAPAIHLGTGAYALDQSWHLLWLGVAALLIATL</sequence>
<evidence type="ECO:0000313" key="2">
    <source>
        <dbReference type="EMBL" id="WTP86164.1"/>
    </source>
</evidence>
<protein>
    <submittedName>
        <fullName evidence="2">Transcriptional regulator</fullName>
    </submittedName>
</protein>
<accession>A0AAU1HTN9</accession>
<feature type="transmembrane region" description="Helical" evidence="1">
    <location>
        <begin position="58"/>
        <end position="81"/>
    </location>
</feature>
<name>A0AAU1HTN9_9ACTN</name>
<keyword evidence="1" id="KW-0812">Transmembrane</keyword>